<evidence type="ECO:0000313" key="3">
    <source>
        <dbReference type="Proteomes" id="UP001305647"/>
    </source>
</evidence>
<reference evidence="2" key="1">
    <citation type="journal article" date="2023" name="Mol. Phylogenet. Evol.">
        <title>Genome-scale phylogeny and comparative genomics of the fungal order Sordariales.</title>
        <authorList>
            <person name="Hensen N."/>
            <person name="Bonometti L."/>
            <person name="Westerberg I."/>
            <person name="Brannstrom I.O."/>
            <person name="Guillou S."/>
            <person name="Cros-Aarteil S."/>
            <person name="Calhoun S."/>
            <person name="Haridas S."/>
            <person name="Kuo A."/>
            <person name="Mondo S."/>
            <person name="Pangilinan J."/>
            <person name="Riley R."/>
            <person name="LaButti K."/>
            <person name="Andreopoulos B."/>
            <person name="Lipzen A."/>
            <person name="Chen C."/>
            <person name="Yan M."/>
            <person name="Daum C."/>
            <person name="Ng V."/>
            <person name="Clum A."/>
            <person name="Steindorff A."/>
            <person name="Ohm R.A."/>
            <person name="Martin F."/>
            <person name="Silar P."/>
            <person name="Natvig D.O."/>
            <person name="Lalanne C."/>
            <person name="Gautier V."/>
            <person name="Ament-Velasquez S.L."/>
            <person name="Kruys A."/>
            <person name="Hutchinson M.I."/>
            <person name="Powell A.J."/>
            <person name="Barry K."/>
            <person name="Miller A.N."/>
            <person name="Grigoriev I.V."/>
            <person name="Debuchy R."/>
            <person name="Gladieux P."/>
            <person name="Hiltunen Thoren M."/>
            <person name="Johannesson H."/>
        </authorList>
    </citation>
    <scope>NUCLEOTIDE SEQUENCE</scope>
    <source>
        <strain evidence="2">CBS 757.83</strain>
    </source>
</reference>
<accession>A0AAN6Q5R0</accession>
<evidence type="ECO:0000313" key="2">
    <source>
        <dbReference type="EMBL" id="KAK4104048.1"/>
    </source>
</evidence>
<dbReference type="AlphaFoldDB" id="A0AAN6Q5R0"/>
<comment type="caution">
    <text evidence="2">The sequence shown here is derived from an EMBL/GenBank/DDBJ whole genome shotgun (WGS) entry which is preliminary data.</text>
</comment>
<feature type="region of interest" description="Disordered" evidence="1">
    <location>
        <begin position="78"/>
        <end position="145"/>
    </location>
</feature>
<feature type="compositionally biased region" description="Low complexity" evidence="1">
    <location>
        <begin position="105"/>
        <end position="122"/>
    </location>
</feature>
<name>A0AAN6Q5R0_9PEZI</name>
<feature type="compositionally biased region" description="Low complexity" evidence="1">
    <location>
        <begin position="241"/>
        <end position="256"/>
    </location>
</feature>
<protein>
    <submittedName>
        <fullName evidence="2">Uncharacterized protein</fullName>
    </submittedName>
</protein>
<feature type="region of interest" description="Disordered" evidence="1">
    <location>
        <begin position="461"/>
        <end position="480"/>
    </location>
</feature>
<sequence length="480" mass="51171">MANPFVYGGSAFPYEDVPFHNTPYGGLDISPGDSNTTYIDPSLQSCSPTPYANTWAAPVQQPFKHPSHKALFVADMSRQGQAPNHTPSRPTLGIPSASLSQVRFPSPNSSTEPSSSGSAMSPRADSDSFYDGFPMTPPDTAFSPSQPPMPLEDFAHAMQFRSMGPQDCVNPVDVNPTQQPEYCDNENSVIDFNLSPPGYRFGSQVSDRDAEAQNTGPLDFTRNRASPEPMQPMIKDKSTCATTHGHGHGPSASPSSFNEPNNPHGSIFNRKDLFTQHLKRMHAPREVKDALADAKRATGSGGNKRNPNPSSSSSSSSPTTSAIAAWNARVTALQATAEHPRCELPTEMRCPVARCAAGPFRGREAWNQRMEHVAKHMDLAAQGRELRVVFGGQDDPTLVEWASQRDVAIIVPAGGGGDGGGSGWVLKSPLKRGPGGNVVVTAPVRGQGLPAGGEGEEIVVVQQDGDGDGEEEDAEGEEDD</sequence>
<dbReference type="Proteomes" id="UP001305647">
    <property type="component" value="Unassembled WGS sequence"/>
</dbReference>
<gene>
    <name evidence="2" type="ORF">N658DRAFT_420302</name>
</gene>
<feature type="compositionally biased region" description="Low complexity" evidence="1">
    <location>
        <begin position="309"/>
        <end position="321"/>
    </location>
</feature>
<feature type="region of interest" description="Disordered" evidence="1">
    <location>
        <begin position="295"/>
        <end position="322"/>
    </location>
</feature>
<dbReference type="InterPro" id="IPR039970">
    <property type="entry name" value="TF_Grauzone"/>
</dbReference>
<dbReference type="PANTHER" id="PTHR23225">
    <property type="entry name" value="ZINC FINGER PROTEIN"/>
    <property type="match status" value="1"/>
</dbReference>
<evidence type="ECO:0000256" key="1">
    <source>
        <dbReference type="SAM" id="MobiDB-lite"/>
    </source>
</evidence>
<dbReference type="EMBL" id="MU863627">
    <property type="protein sequence ID" value="KAK4104048.1"/>
    <property type="molecule type" value="Genomic_DNA"/>
</dbReference>
<dbReference type="PANTHER" id="PTHR23225:SF2">
    <property type="entry name" value="AT09679P-RELATED"/>
    <property type="match status" value="1"/>
</dbReference>
<reference evidence="2" key="2">
    <citation type="submission" date="2023-05" db="EMBL/GenBank/DDBJ databases">
        <authorList>
            <consortium name="Lawrence Berkeley National Laboratory"/>
            <person name="Steindorff A."/>
            <person name="Hensen N."/>
            <person name="Bonometti L."/>
            <person name="Westerberg I."/>
            <person name="Brannstrom I.O."/>
            <person name="Guillou S."/>
            <person name="Cros-Aarteil S."/>
            <person name="Calhoun S."/>
            <person name="Haridas S."/>
            <person name="Kuo A."/>
            <person name="Mondo S."/>
            <person name="Pangilinan J."/>
            <person name="Riley R."/>
            <person name="Labutti K."/>
            <person name="Andreopoulos B."/>
            <person name="Lipzen A."/>
            <person name="Chen C."/>
            <person name="Yanf M."/>
            <person name="Daum C."/>
            <person name="Ng V."/>
            <person name="Clum A."/>
            <person name="Ohm R."/>
            <person name="Martin F."/>
            <person name="Silar P."/>
            <person name="Natvig D."/>
            <person name="Lalanne C."/>
            <person name="Gautier V."/>
            <person name="Ament-Velasquez S.L."/>
            <person name="Kruys A."/>
            <person name="Hutchinson M.I."/>
            <person name="Powell A.J."/>
            <person name="Barry K."/>
            <person name="Miller A.N."/>
            <person name="Grigoriev I.V."/>
            <person name="Debuchy R."/>
            <person name="Gladieux P."/>
            <person name="Thoren M.H."/>
            <person name="Johannesson H."/>
        </authorList>
    </citation>
    <scope>NUCLEOTIDE SEQUENCE</scope>
    <source>
        <strain evidence="2">CBS 757.83</strain>
    </source>
</reference>
<feature type="region of interest" description="Disordered" evidence="1">
    <location>
        <begin position="208"/>
        <end position="268"/>
    </location>
</feature>
<keyword evidence="3" id="KW-1185">Reference proteome</keyword>
<dbReference type="GO" id="GO:0003700">
    <property type="term" value="F:DNA-binding transcription factor activity"/>
    <property type="evidence" value="ECO:0007669"/>
    <property type="project" value="InterPro"/>
</dbReference>
<proteinExistence type="predicted"/>
<feature type="compositionally biased region" description="Acidic residues" evidence="1">
    <location>
        <begin position="465"/>
        <end position="480"/>
    </location>
</feature>
<feature type="compositionally biased region" description="Polar residues" evidence="1">
    <location>
        <begin position="78"/>
        <end position="89"/>
    </location>
</feature>
<feature type="region of interest" description="Disordered" evidence="1">
    <location>
        <begin position="435"/>
        <end position="456"/>
    </location>
</feature>
<organism evidence="2 3">
    <name type="scientific">Parathielavia hyrcaniae</name>
    <dbReference type="NCBI Taxonomy" id="113614"/>
    <lineage>
        <taxon>Eukaryota</taxon>
        <taxon>Fungi</taxon>
        <taxon>Dikarya</taxon>
        <taxon>Ascomycota</taxon>
        <taxon>Pezizomycotina</taxon>
        <taxon>Sordariomycetes</taxon>
        <taxon>Sordariomycetidae</taxon>
        <taxon>Sordariales</taxon>
        <taxon>Chaetomiaceae</taxon>
        <taxon>Parathielavia</taxon>
    </lineage>
</organism>